<gene>
    <name evidence="2" type="ORF">FZEAL_5017</name>
</gene>
<reference evidence="2" key="1">
    <citation type="journal article" date="2020" name="BMC Genomics">
        <title>Correction to: Identification and distribution of gene clusters required for synthesis of sphingolipid metabolism inhibitors in diverse species of the filamentous fungus Fusarium.</title>
        <authorList>
            <person name="Kim H.S."/>
            <person name="Lohmar J.M."/>
            <person name="Busman M."/>
            <person name="Brown D.W."/>
            <person name="Naumann T.A."/>
            <person name="Divon H.H."/>
            <person name="Lysoe E."/>
            <person name="Uhlig S."/>
            <person name="Proctor R.H."/>
        </authorList>
    </citation>
    <scope>NUCLEOTIDE SEQUENCE</scope>
    <source>
        <strain evidence="2">NRRL 22465</strain>
    </source>
</reference>
<dbReference type="EMBL" id="JABEYC010000354">
    <property type="protein sequence ID" value="KAF4978614.1"/>
    <property type="molecule type" value="Genomic_DNA"/>
</dbReference>
<sequence length="435" mass="48152">MGRWADDAIGPDLISSNKESRQTCDHLDHLKMTALLELIKPPRALMSSLFQQPRSQACSQSLVGLVCQLETSPTVLLGDPDDSLSSLIKGKLLLTVNEDTVEIDSIYAVLQLHILQKKPFKRGCKDCKQHSTELKRCEFITGTTALDRGIHEFPFSYQVSNDASPSMDTPLVSISYEFIAKASVRSRRSLTKVPKVVTLQRYLTVARSLSVPSSPSYSRRIFPAAGIEVGCHFNTAIDPTGPNKVSLTLNGLVSHPGNGENVHIWRLWKGSWRLEESVNTTALPCGRHAHDAMPIEPENRSKVCVLGEDGMYDGWKSDDNTGTLDMEFNFAIKKRASGGELPYTNDTGSVGETEVSHSLAVELVLVKEHYPKGRPDLMIRTGVARILQSQHRVVLSHYTRPSTSSAEECLPDYRELCPSPPVYLDDDEATEETAF</sequence>
<dbReference type="InterPro" id="IPR024391">
    <property type="entry name" value="LDB19_N"/>
</dbReference>
<comment type="caution">
    <text evidence="2">The sequence shown here is derived from an EMBL/GenBank/DDBJ whole genome shotgun (WGS) entry which is preliminary data.</text>
</comment>
<protein>
    <recommendedName>
        <fullName evidence="1">LDB19 N-terminal domain-containing protein</fullName>
    </recommendedName>
</protein>
<dbReference type="AlphaFoldDB" id="A0A8H4ULB3"/>
<name>A0A8H4ULB3_9HYPO</name>
<proteinExistence type="predicted"/>
<accession>A0A8H4ULB3</accession>
<dbReference type="Proteomes" id="UP000635477">
    <property type="component" value="Unassembled WGS sequence"/>
</dbReference>
<dbReference type="OrthoDB" id="3832628at2759"/>
<reference evidence="2" key="2">
    <citation type="submission" date="2020-05" db="EMBL/GenBank/DDBJ databases">
        <authorList>
            <person name="Kim H.-S."/>
            <person name="Proctor R.H."/>
            <person name="Brown D.W."/>
        </authorList>
    </citation>
    <scope>NUCLEOTIDE SEQUENCE</scope>
    <source>
        <strain evidence="2">NRRL 22465</strain>
    </source>
</reference>
<evidence type="ECO:0000313" key="2">
    <source>
        <dbReference type="EMBL" id="KAF4978614.1"/>
    </source>
</evidence>
<dbReference type="Gene3D" id="2.60.40.640">
    <property type="match status" value="1"/>
</dbReference>
<dbReference type="Pfam" id="PF13002">
    <property type="entry name" value="LDB19"/>
    <property type="match status" value="1"/>
</dbReference>
<feature type="domain" description="LDB19 N-terminal" evidence="1">
    <location>
        <begin position="113"/>
        <end position="291"/>
    </location>
</feature>
<organism evidence="2 3">
    <name type="scientific">Fusarium zealandicum</name>
    <dbReference type="NCBI Taxonomy" id="1053134"/>
    <lineage>
        <taxon>Eukaryota</taxon>
        <taxon>Fungi</taxon>
        <taxon>Dikarya</taxon>
        <taxon>Ascomycota</taxon>
        <taxon>Pezizomycotina</taxon>
        <taxon>Sordariomycetes</taxon>
        <taxon>Hypocreomycetidae</taxon>
        <taxon>Hypocreales</taxon>
        <taxon>Nectriaceae</taxon>
        <taxon>Fusarium</taxon>
        <taxon>Fusarium staphyleae species complex</taxon>
    </lineage>
</organism>
<evidence type="ECO:0000313" key="3">
    <source>
        <dbReference type="Proteomes" id="UP000635477"/>
    </source>
</evidence>
<dbReference type="InterPro" id="IPR014752">
    <property type="entry name" value="Arrestin-like_C"/>
</dbReference>
<evidence type="ECO:0000259" key="1">
    <source>
        <dbReference type="Pfam" id="PF13002"/>
    </source>
</evidence>
<keyword evidence="3" id="KW-1185">Reference proteome</keyword>